<dbReference type="Proteomes" id="UP000887576">
    <property type="component" value="Unplaced"/>
</dbReference>
<evidence type="ECO:0000313" key="2">
    <source>
        <dbReference type="WBParaSite" id="JU765_v2.g6206.t1"/>
    </source>
</evidence>
<dbReference type="WBParaSite" id="JU765_v2.g6206.t1">
    <property type="protein sequence ID" value="JU765_v2.g6206.t1"/>
    <property type="gene ID" value="JU765_v2.g6206"/>
</dbReference>
<protein>
    <submittedName>
        <fullName evidence="2">RGS domain-containing protein</fullName>
    </submittedName>
</protein>
<proteinExistence type="predicted"/>
<accession>A0AC34REK4</accession>
<name>A0AC34REK4_9BILA</name>
<sequence length="474" mass="53904">MSKITNGFIRKLNEKKETLLNRSSQRLSTDSVPESSTSANYSKFDIYNTKHVIESLDDIFKNQNAQLYFIQYMESVDQLNLVKFHLHVESFKSSFENINDEKHKETINTDVSIIYSQYLGADAPMLLDLPKQQKQQVIDAICPKSGQVTSNCFDEVQSYVLNLLQNRYYNGFLASIYYKKYLLEVYLSGCLSIIDILKTHSVLCAFLEYLESLEDNHGQNCLEFIINIRDYEQVYNSSPETLVEDAMIIYDKYFSMQATNNLDFGDDIRIELESRICTESGIPDSNAFDRAYNLACSQLHEHYISGFLKSDVFQKIVSNLSVLIENDIDSSKDLRSNLENQQTKIFTTPSPRRITNSRNDRLIVSGRNSITSDDGGDEVSSQCSNGSNVFIGHNLKTGSYGSLAQVDELGRYKPLFNKDICGLDELPGRGRIRSALDRYLYQSAAKESEMADEVAKLIISDIQNMVALGNSERK</sequence>
<evidence type="ECO:0000313" key="1">
    <source>
        <dbReference type="Proteomes" id="UP000887576"/>
    </source>
</evidence>
<organism evidence="1 2">
    <name type="scientific">Panagrolaimus sp. JU765</name>
    <dbReference type="NCBI Taxonomy" id="591449"/>
    <lineage>
        <taxon>Eukaryota</taxon>
        <taxon>Metazoa</taxon>
        <taxon>Ecdysozoa</taxon>
        <taxon>Nematoda</taxon>
        <taxon>Chromadorea</taxon>
        <taxon>Rhabditida</taxon>
        <taxon>Tylenchina</taxon>
        <taxon>Panagrolaimomorpha</taxon>
        <taxon>Panagrolaimoidea</taxon>
        <taxon>Panagrolaimidae</taxon>
        <taxon>Panagrolaimus</taxon>
    </lineage>
</organism>
<reference evidence="2" key="1">
    <citation type="submission" date="2022-11" db="UniProtKB">
        <authorList>
            <consortium name="WormBaseParasite"/>
        </authorList>
    </citation>
    <scope>IDENTIFICATION</scope>
</reference>